<dbReference type="InterPro" id="IPR002659">
    <property type="entry name" value="Glyco_trans_31"/>
</dbReference>
<dbReference type="Gene3D" id="3.90.550.50">
    <property type="match status" value="1"/>
</dbReference>
<evidence type="ECO:0000256" key="1">
    <source>
        <dbReference type="ARBA" id="ARBA00004323"/>
    </source>
</evidence>
<evidence type="ECO:0000256" key="4">
    <source>
        <dbReference type="ARBA" id="ARBA00022679"/>
    </source>
</evidence>
<proteinExistence type="inferred from homology"/>
<dbReference type="PhylomeDB" id="T1J4G6"/>
<evidence type="ECO:0000256" key="11">
    <source>
        <dbReference type="RuleBase" id="RU363063"/>
    </source>
</evidence>
<dbReference type="GO" id="GO:0006493">
    <property type="term" value="P:protein O-linked glycosylation"/>
    <property type="evidence" value="ECO:0007669"/>
    <property type="project" value="TreeGrafter"/>
</dbReference>
<dbReference type="STRING" id="126957.T1J4G6"/>
<evidence type="ECO:0000313" key="12">
    <source>
        <dbReference type="EnsemblMetazoa" id="SMAR008499-PA"/>
    </source>
</evidence>
<dbReference type="eggNOG" id="KOG2287">
    <property type="taxonomic scope" value="Eukaryota"/>
</dbReference>
<protein>
    <recommendedName>
        <fullName evidence="11">Hexosyltransferase</fullName>
        <ecNumber evidence="11">2.4.1.-</ecNumber>
    </recommendedName>
</protein>
<reference evidence="12" key="2">
    <citation type="submission" date="2015-02" db="UniProtKB">
        <authorList>
            <consortium name="EnsemblMetazoa"/>
        </authorList>
    </citation>
    <scope>IDENTIFICATION</scope>
</reference>
<evidence type="ECO:0000256" key="8">
    <source>
        <dbReference type="ARBA" id="ARBA00023034"/>
    </source>
</evidence>
<feature type="transmembrane region" description="Helical" evidence="11">
    <location>
        <begin position="55"/>
        <end position="75"/>
    </location>
</feature>
<keyword evidence="10" id="KW-0325">Glycoprotein</keyword>
<reference evidence="13" key="1">
    <citation type="submission" date="2011-05" db="EMBL/GenBank/DDBJ databases">
        <authorList>
            <person name="Richards S.R."/>
            <person name="Qu J."/>
            <person name="Jiang H."/>
            <person name="Jhangiani S.N."/>
            <person name="Agravi P."/>
            <person name="Goodspeed R."/>
            <person name="Gross S."/>
            <person name="Mandapat C."/>
            <person name="Jackson L."/>
            <person name="Mathew T."/>
            <person name="Pu L."/>
            <person name="Thornton R."/>
            <person name="Saada N."/>
            <person name="Wilczek-Boney K.B."/>
            <person name="Lee S."/>
            <person name="Kovar C."/>
            <person name="Wu Y."/>
            <person name="Scherer S.E."/>
            <person name="Worley K.C."/>
            <person name="Muzny D.M."/>
            <person name="Gibbs R."/>
        </authorList>
    </citation>
    <scope>NUCLEOTIDE SEQUENCE</scope>
    <source>
        <strain evidence="13">Brora</strain>
    </source>
</reference>
<dbReference type="EnsemblMetazoa" id="SMAR008499-RA">
    <property type="protein sequence ID" value="SMAR008499-PA"/>
    <property type="gene ID" value="SMAR008499"/>
</dbReference>
<keyword evidence="9 11" id="KW-0472">Membrane</keyword>
<dbReference type="PANTHER" id="PTHR11214">
    <property type="entry name" value="BETA-1,3-N-ACETYLGLUCOSAMINYLTRANSFERASE"/>
    <property type="match status" value="1"/>
</dbReference>
<keyword evidence="7 11" id="KW-1133">Transmembrane helix</keyword>
<organism evidence="12 13">
    <name type="scientific">Strigamia maritima</name>
    <name type="common">European centipede</name>
    <name type="synonym">Geophilus maritimus</name>
    <dbReference type="NCBI Taxonomy" id="126957"/>
    <lineage>
        <taxon>Eukaryota</taxon>
        <taxon>Metazoa</taxon>
        <taxon>Ecdysozoa</taxon>
        <taxon>Arthropoda</taxon>
        <taxon>Myriapoda</taxon>
        <taxon>Chilopoda</taxon>
        <taxon>Pleurostigmophora</taxon>
        <taxon>Geophilomorpha</taxon>
        <taxon>Linotaeniidae</taxon>
        <taxon>Strigamia</taxon>
    </lineage>
</organism>
<evidence type="ECO:0000256" key="10">
    <source>
        <dbReference type="ARBA" id="ARBA00023180"/>
    </source>
</evidence>
<name>T1J4G6_STRMM</name>
<dbReference type="Pfam" id="PF01762">
    <property type="entry name" value="Galactosyl_T"/>
    <property type="match status" value="1"/>
</dbReference>
<dbReference type="PANTHER" id="PTHR11214:SF314">
    <property type="entry name" value="HEXOSYLTRANSFERASE"/>
    <property type="match status" value="1"/>
</dbReference>
<dbReference type="EMBL" id="JH431845">
    <property type="status" value="NOT_ANNOTATED_CDS"/>
    <property type="molecule type" value="Genomic_DNA"/>
</dbReference>
<keyword evidence="6 11" id="KW-0735">Signal-anchor</keyword>
<evidence type="ECO:0000256" key="5">
    <source>
        <dbReference type="ARBA" id="ARBA00022692"/>
    </source>
</evidence>
<evidence type="ECO:0000256" key="9">
    <source>
        <dbReference type="ARBA" id="ARBA00023136"/>
    </source>
</evidence>
<comment type="similarity">
    <text evidence="2 11">Belongs to the glycosyltransferase 31 family.</text>
</comment>
<dbReference type="HOGENOM" id="CLU_614402_0_0_1"/>
<dbReference type="EC" id="2.4.1.-" evidence="11"/>
<evidence type="ECO:0000256" key="3">
    <source>
        <dbReference type="ARBA" id="ARBA00022676"/>
    </source>
</evidence>
<keyword evidence="5 11" id="KW-0812">Transmembrane</keyword>
<keyword evidence="4" id="KW-0808">Transferase</keyword>
<dbReference type="GO" id="GO:0016758">
    <property type="term" value="F:hexosyltransferase activity"/>
    <property type="evidence" value="ECO:0007669"/>
    <property type="project" value="InterPro"/>
</dbReference>
<keyword evidence="8 11" id="KW-0333">Golgi apparatus</keyword>
<dbReference type="AlphaFoldDB" id="T1J4G6"/>
<dbReference type="FunFam" id="3.90.550.50:FF:000001">
    <property type="entry name" value="Hexosyltransferase"/>
    <property type="match status" value="1"/>
</dbReference>
<keyword evidence="13" id="KW-1185">Reference proteome</keyword>
<evidence type="ECO:0000256" key="7">
    <source>
        <dbReference type="ARBA" id="ARBA00022989"/>
    </source>
</evidence>
<evidence type="ECO:0000313" key="13">
    <source>
        <dbReference type="Proteomes" id="UP000014500"/>
    </source>
</evidence>
<dbReference type="GO" id="GO:0000139">
    <property type="term" value="C:Golgi membrane"/>
    <property type="evidence" value="ECO:0007669"/>
    <property type="project" value="UniProtKB-SubCell"/>
</dbReference>
<sequence>MTDLNFSKWTTDDVTKINSLITLFSSVCKQTQSKVLQNAVLSVDHRCQSGMPNKATAFTIISAIGLCNLVAFLLFTNPARQITFSYLPLGEISNDTSRHCNNASINNNTNTLNNPSFVERTLMATGEKKLQTEKTLTPHPRTGKVIKHLVANKNKVTTTSRPLTTVEPPPTPRVDPHEYNYVVNQPHLCAGVEPPTLVIFVCTSLINFDARRAVRDTWGSMARNAPSSDIVRLAFLLGTSLDPSLNERIKVEAANYSDVIQEDFVDTYNNLTLKSIMMLKWVNAHCPRAHFLLKTDDDMFIHVTNLLKYLNVVKKRKRLLFGRLMRGARPFRQKTSKWYAPVSTYRERVYPDYLSGTAYAMSMDVARSLLNVTLRTPLFHLEDVFITGICARRVGIPRRHYSGFTYERRAPTGCAFRNAISGHKVSPTDMKIIWEELKTIKKNSCH</sequence>
<accession>T1J4G6</accession>
<evidence type="ECO:0000256" key="6">
    <source>
        <dbReference type="ARBA" id="ARBA00022968"/>
    </source>
</evidence>
<evidence type="ECO:0000256" key="2">
    <source>
        <dbReference type="ARBA" id="ARBA00008661"/>
    </source>
</evidence>
<keyword evidence="3 11" id="KW-0328">Glycosyltransferase</keyword>
<dbReference type="Proteomes" id="UP000014500">
    <property type="component" value="Unassembled WGS sequence"/>
</dbReference>
<dbReference type="OMA" id="VYSNIRI"/>
<comment type="subcellular location">
    <subcellularLocation>
        <location evidence="1 11">Golgi apparatus membrane</location>
        <topology evidence="1 11">Single-pass type II membrane protein</topology>
    </subcellularLocation>
</comment>